<dbReference type="InterPro" id="IPR003593">
    <property type="entry name" value="AAA+_ATPase"/>
</dbReference>
<keyword evidence="5" id="KW-1278">Translocase</keyword>
<keyword evidence="1" id="KW-0813">Transport</keyword>
<dbReference type="Proteomes" id="UP000594464">
    <property type="component" value="Chromosome"/>
</dbReference>
<dbReference type="PROSITE" id="PS50893">
    <property type="entry name" value="ABC_TRANSPORTER_2"/>
    <property type="match status" value="1"/>
</dbReference>
<keyword evidence="4 8" id="KW-0067">ATP-binding</keyword>
<dbReference type="InterPro" id="IPR050086">
    <property type="entry name" value="MetN_ABC_transporter-like"/>
</dbReference>
<dbReference type="InterPro" id="IPR027417">
    <property type="entry name" value="P-loop_NTPase"/>
</dbReference>
<protein>
    <submittedName>
        <fullName evidence="8">Phosphonate ABC transporter ATP-binding protein</fullName>
    </submittedName>
</protein>
<evidence type="ECO:0000313" key="8">
    <source>
        <dbReference type="EMBL" id="QPJ66786.1"/>
    </source>
</evidence>
<dbReference type="SUPFAM" id="SSF52540">
    <property type="entry name" value="P-loop containing nucleoside triphosphate hydrolases"/>
    <property type="match status" value="1"/>
</dbReference>
<evidence type="ECO:0000256" key="2">
    <source>
        <dbReference type="ARBA" id="ARBA00022475"/>
    </source>
</evidence>
<dbReference type="PANTHER" id="PTHR43166">
    <property type="entry name" value="AMINO ACID IMPORT ATP-BINDING PROTEIN"/>
    <property type="match status" value="1"/>
</dbReference>
<keyword evidence="6" id="KW-0472">Membrane</keyword>
<organism evidence="8 9">
    <name type="scientific">Candidatus Nitrohelix vancouverensis</name>
    <dbReference type="NCBI Taxonomy" id="2705534"/>
    <lineage>
        <taxon>Bacteria</taxon>
        <taxon>Pseudomonadati</taxon>
        <taxon>Nitrospinota/Tectimicrobiota group</taxon>
        <taxon>Nitrospinota</taxon>
        <taxon>Nitrospinia</taxon>
        <taxon>Nitrospinales</taxon>
        <taxon>Nitrospinaceae</taxon>
        <taxon>Candidatus Nitrohelix</taxon>
    </lineage>
</organism>
<evidence type="ECO:0000256" key="4">
    <source>
        <dbReference type="ARBA" id="ARBA00022840"/>
    </source>
</evidence>
<dbReference type="InterPro" id="IPR012693">
    <property type="entry name" value="ABC_transpr_PhnC"/>
</dbReference>
<evidence type="ECO:0000259" key="7">
    <source>
        <dbReference type="PROSITE" id="PS50893"/>
    </source>
</evidence>
<evidence type="ECO:0000256" key="3">
    <source>
        <dbReference type="ARBA" id="ARBA00022741"/>
    </source>
</evidence>
<keyword evidence="2" id="KW-1003">Cell membrane</keyword>
<dbReference type="NCBIfam" id="TIGR02315">
    <property type="entry name" value="ABC_phnC"/>
    <property type="match status" value="1"/>
</dbReference>
<dbReference type="InterPro" id="IPR003439">
    <property type="entry name" value="ABC_transporter-like_ATP-bd"/>
</dbReference>
<name>A0A7T0C5B1_9BACT</name>
<dbReference type="InterPro" id="IPR017871">
    <property type="entry name" value="ABC_transporter-like_CS"/>
</dbReference>
<dbReference type="GO" id="GO:0005524">
    <property type="term" value="F:ATP binding"/>
    <property type="evidence" value="ECO:0007669"/>
    <property type="project" value="UniProtKB-KW"/>
</dbReference>
<evidence type="ECO:0000256" key="6">
    <source>
        <dbReference type="ARBA" id="ARBA00023136"/>
    </source>
</evidence>
<dbReference type="GO" id="GO:0016020">
    <property type="term" value="C:membrane"/>
    <property type="evidence" value="ECO:0007669"/>
    <property type="project" value="InterPro"/>
</dbReference>
<dbReference type="Pfam" id="PF00005">
    <property type="entry name" value="ABC_tran"/>
    <property type="match status" value="1"/>
</dbReference>
<dbReference type="PANTHER" id="PTHR43166:SF6">
    <property type="entry name" value="PHOSPHONATES IMPORT ATP-BINDING PROTEIN PHNC"/>
    <property type="match status" value="1"/>
</dbReference>
<dbReference type="GO" id="GO:0016887">
    <property type="term" value="F:ATP hydrolysis activity"/>
    <property type="evidence" value="ECO:0007669"/>
    <property type="project" value="InterPro"/>
</dbReference>
<dbReference type="CDD" id="cd03256">
    <property type="entry name" value="ABC_PhnC_transporter"/>
    <property type="match status" value="1"/>
</dbReference>
<dbReference type="KEGG" id="nva:G3M78_06430"/>
<dbReference type="Gene3D" id="3.40.50.300">
    <property type="entry name" value="P-loop containing nucleotide triphosphate hydrolases"/>
    <property type="match status" value="1"/>
</dbReference>
<keyword evidence="3" id="KW-0547">Nucleotide-binding</keyword>
<dbReference type="EMBL" id="CP048620">
    <property type="protein sequence ID" value="QPJ66786.1"/>
    <property type="molecule type" value="Genomic_DNA"/>
</dbReference>
<dbReference type="PROSITE" id="PS00211">
    <property type="entry name" value="ABC_TRANSPORTER_1"/>
    <property type="match status" value="1"/>
</dbReference>
<sequence length="238" mass="25560">MMTLQIEHLCKTYPGGSTALNDVSLTIEKGQFVVILGKSGAGKSTLLRCINRLVEPSSGEVVLGGESITSARPKQLRRLRRKIAMVFQNYNLVKTRSVLVNALSGCLGAAPWLASLFGRFPQERVDEAVALLNDLGLGDKLDQAAGTLSGGQQQRVGIARSLMQKPDIILADEPVASLDPETAHSIMRLLSEINQKYQVTVLCNLHQPELARSYGHRALALANGSLVYDGLPAGTTGL</sequence>
<dbReference type="AlphaFoldDB" id="A0A7T0C5B1"/>
<evidence type="ECO:0000313" key="9">
    <source>
        <dbReference type="Proteomes" id="UP000594464"/>
    </source>
</evidence>
<gene>
    <name evidence="8" type="primary">phnC</name>
    <name evidence="8" type="ORF">G3M78_06430</name>
</gene>
<evidence type="ECO:0000256" key="5">
    <source>
        <dbReference type="ARBA" id="ARBA00022967"/>
    </source>
</evidence>
<feature type="domain" description="ABC transporter" evidence="7">
    <location>
        <begin position="4"/>
        <end position="238"/>
    </location>
</feature>
<evidence type="ECO:0000256" key="1">
    <source>
        <dbReference type="ARBA" id="ARBA00022448"/>
    </source>
</evidence>
<dbReference type="SMART" id="SM00382">
    <property type="entry name" value="AAA"/>
    <property type="match status" value="1"/>
</dbReference>
<dbReference type="GO" id="GO:0015416">
    <property type="term" value="F:ABC-type phosphonate transporter activity"/>
    <property type="evidence" value="ECO:0007669"/>
    <property type="project" value="InterPro"/>
</dbReference>
<accession>A0A7T0C5B1</accession>
<proteinExistence type="predicted"/>
<reference evidence="9" key="1">
    <citation type="submission" date="2020-02" db="EMBL/GenBank/DDBJ databases">
        <title>Genomic and physiological characterization of two novel Nitrospinaceae genera.</title>
        <authorList>
            <person name="Mueller A.J."/>
            <person name="Jung M.-Y."/>
            <person name="Strachan C.R."/>
            <person name="Herbold C.W."/>
            <person name="Kirkegaard R.H."/>
            <person name="Daims H."/>
        </authorList>
    </citation>
    <scope>NUCLEOTIDE SEQUENCE [LARGE SCALE GENOMIC DNA]</scope>
</reference>